<organism evidence="2">
    <name type="scientific">Pithovirus LCPAC104</name>
    <dbReference type="NCBI Taxonomy" id="2506589"/>
    <lineage>
        <taxon>Viruses</taxon>
        <taxon>Pithoviruses</taxon>
    </lineage>
</organism>
<reference evidence="2" key="1">
    <citation type="journal article" date="2019" name="MBio">
        <title>Virus Genomes from Deep Sea Sediments Expand the Ocean Megavirome and Support Independent Origins of Viral Gigantism.</title>
        <authorList>
            <person name="Backstrom D."/>
            <person name="Yutin N."/>
            <person name="Jorgensen S.L."/>
            <person name="Dharamshi J."/>
            <person name="Homa F."/>
            <person name="Zaremba-Niedwiedzka K."/>
            <person name="Spang A."/>
            <person name="Wolf Y.I."/>
            <person name="Koonin E.V."/>
            <person name="Ettema T.J."/>
        </authorList>
    </citation>
    <scope>NUCLEOTIDE SEQUENCE</scope>
</reference>
<keyword evidence="1" id="KW-0812">Transmembrane</keyword>
<evidence type="ECO:0008006" key="3">
    <source>
        <dbReference type="Google" id="ProtNLM"/>
    </source>
</evidence>
<keyword evidence="1" id="KW-0472">Membrane</keyword>
<feature type="transmembrane region" description="Helical" evidence="1">
    <location>
        <begin position="303"/>
        <end position="322"/>
    </location>
</feature>
<gene>
    <name evidence="2" type="ORF">LCPAC104_01490</name>
</gene>
<protein>
    <recommendedName>
        <fullName evidence="3">Transmembrane protein</fullName>
    </recommendedName>
</protein>
<dbReference type="EMBL" id="MK500495">
    <property type="protein sequence ID" value="QBK90652.1"/>
    <property type="molecule type" value="Genomic_DNA"/>
</dbReference>
<sequence>MKPFNFLSNIYLDGILNFCPIFIDIEESLSKTFSIFHLYILFFVNIFFKKKYIEKSDMAPRNKSIRSFIPRQDLNSRNPDIIKKGSGDTITININDLENIIIFLRRYQHYKIKDLRGELLNKYNNLTRKVELLYGTKEFNILSNLLKKHFGNIKFFIPGTIGAYCGGCLNDQGNDFHQSCSPICAGSIPLGNYESCNSNIIVANYKDNKYDLNLITSENKINKAFIFLDVDSINNFRGFSDNEKDQIKHMGVNKVTLFGSENSSKKYEKISDEMDIKDCKKRHNDLYHRNYEDEEDSRDFDNLWIIVLIIIIIIIIALFASYKYH</sequence>
<keyword evidence="1" id="KW-1133">Transmembrane helix</keyword>
<evidence type="ECO:0000313" key="2">
    <source>
        <dbReference type="EMBL" id="QBK90652.1"/>
    </source>
</evidence>
<proteinExistence type="predicted"/>
<name>A0A481Z5E3_9VIRU</name>
<accession>A0A481Z5E3</accession>
<evidence type="ECO:0000256" key="1">
    <source>
        <dbReference type="SAM" id="Phobius"/>
    </source>
</evidence>